<organism evidence="1 2">
    <name type="scientific">Peptostreptococcus stomatis DSM 17678</name>
    <dbReference type="NCBI Taxonomy" id="596315"/>
    <lineage>
        <taxon>Bacteria</taxon>
        <taxon>Bacillati</taxon>
        <taxon>Bacillota</taxon>
        <taxon>Clostridia</taxon>
        <taxon>Peptostreptococcales</taxon>
        <taxon>Peptostreptococcaceae</taxon>
        <taxon>Peptostreptococcus</taxon>
    </lineage>
</organism>
<dbReference type="eggNOG" id="ENOG5032ZVE">
    <property type="taxonomic scope" value="Bacteria"/>
</dbReference>
<name>E0E4U1_9FIRM</name>
<dbReference type="GeneID" id="84801315"/>
<comment type="caution">
    <text evidence="1">The sequence shown here is derived from an EMBL/GenBank/DDBJ whole genome shotgun (WGS) entry which is preliminary data.</text>
</comment>
<gene>
    <name evidence="1" type="ORF">HMPREF0634_0836</name>
</gene>
<evidence type="ECO:0000313" key="2">
    <source>
        <dbReference type="Proteomes" id="UP000003244"/>
    </source>
</evidence>
<reference evidence="1 2" key="1">
    <citation type="submission" date="2010-08" db="EMBL/GenBank/DDBJ databases">
        <authorList>
            <person name="Harkins D.M."/>
            <person name="Madupu R."/>
            <person name="Durkin A.S."/>
            <person name="Torralba M."/>
            <person name="Methe B."/>
            <person name="Sutton G.G."/>
            <person name="Nelson K.E."/>
        </authorList>
    </citation>
    <scope>NUCLEOTIDE SEQUENCE [LARGE SCALE GENOMIC DNA]</scope>
    <source>
        <strain evidence="1 2">DSM 17678</strain>
    </source>
</reference>
<dbReference type="RefSeq" id="WP_007791028.1">
    <property type="nucleotide sequence ID" value="NZ_ADGQ01000071.1"/>
</dbReference>
<sequence>MMFRFRNRGDVLKGVAIGVGVCAIGYVAYKKNEEAVNAFLNDHGFNIEGNTGSDYYSMSLEKLMETKETIEDIIAEKDLSGVTIVSTEDK</sequence>
<dbReference type="Proteomes" id="UP000003244">
    <property type="component" value="Unassembled WGS sequence"/>
</dbReference>
<accession>E0E4U1</accession>
<protein>
    <submittedName>
        <fullName evidence="1">Tat pathway signal sequence domain protein</fullName>
    </submittedName>
</protein>
<dbReference type="AlphaFoldDB" id="E0E4U1"/>
<proteinExistence type="predicted"/>
<keyword evidence="2" id="KW-1185">Reference proteome</keyword>
<evidence type="ECO:0000313" key="1">
    <source>
        <dbReference type="EMBL" id="EFM64055.1"/>
    </source>
</evidence>
<dbReference type="EMBL" id="ADGQ01000071">
    <property type="protein sequence ID" value="EFM64055.1"/>
    <property type="molecule type" value="Genomic_DNA"/>
</dbReference>